<gene>
    <name evidence="1" type="ORF">FOA19_02830</name>
</gene>
<evidence type="ECO:0000313" key="2">
    <source>
        <dbReference type="Proteomes" id="UP000324133"/>
    </source>
</evidence>
<dbReference type="Pfam" id="PF09965">
    <property type="entry name" value="DUF2199"/>
    <property type="match status" value="1"/>
</dbReference>
<comment type="caution">
    <text evidence="1">The sequence shown here is derived from an EMBL/GenBank/DDBJ whole genome shotgun (WGS) entry which is preliminary data.</text>
</comment>
<evidence type="ECO:0000313" key="1">
    <source>
        <dbReference type="EMBL" id="KAA3439630.1"/>
    </source>
</evidence>
<keyword evidence="2" id="KW-1185">Reference proteome</keyword>
<dbReference type="Proteomes" id="UP000324133">
    <property type="component" value="Unassembled WGS sequence"/>
</dbReference>
<dbReference type="InterPro" id="IPR018697">
    <property type="entry name" value="DUF2199"/>
</dbReference>
<dbReference type="AlphaFoldDB" id="A0A5B6TJL8"/>
<accession>A0A5B6TJL8</accession>
<dbReference type="OrthoDB" id="9793188at2"/>
<dbReference type="EMBL" id="VKKY01000001">
    <property type="protein sequence ID" value="KAA3439630.1"/>
    <property type="molecule type" value="Genomic_DNA"/>
</dbReference>
<sequence length="274" mass="31772">MNFAFKQKKFREPDNTAVFTTTFVMKEQSLITLVTHELDGDWQFFGNDLFEDVLTVAMVVSLEEIIMKDKTLLQVADVPIGYKATRTSKSEKWTIAKIEYEEDELAEMGFYCSVCDLYHRDVPMAYGAQAPYQYSNIPEEELEERSELNQDFCVIDGKEFYHKGQIRIKVSEKEEYFAWNVWVSISEADFLQANESLFEENRMLQEPYSGKLATSLECYPETLGLEVKMYTQEVGLIPSIELLESDHPLFLEQENGVDMARVIEFAKTIIYGHN</sequence>
<name>A0A5B6TJL8_9BACT</name>
<proteinExistence type="predicted"/>
<dbReference type="RefSeq" id="WP_149089273.1">
    <property type="nucleotide sequence ID" value="NZ_VKKY01000001.1"/>
</dbReference>
<organism evidence="1 2">
    <name type="scientific">Rufibacter hautae</name>
    <dbReference type="NCBI Taxonomy" id="2595005"/>
    <lineage>
        <taxon>Bacteria</taxon>
        <taxon>Pseudomonadati</taxon>
        <taxon>Bacteroidota</taxon>
        <taxon>Cytophagia</taxon>
        <taxon>Cytophagales</taxon>
        <taxon>Hymenobacteraceae</taxon>
        <taxon>Rufibacter</taxon>
    </lineage>
</organism>
<protein>
    <submittedName>
        <fullName evidence="1">DUF2199 domain-containing protein</fullName>
    </submittedName>
</protein>
<reference evidence="1 2" key="1">
    <citation type="submission" date="2019-07" db="EMBL/GenBank/DDBJ databases">
        <title>Rufibacter sp. nov., isolated from lake sediment.</title>
        <authorList>
            <person name="Qu J.-H."/>
        </authorList>
    </citation>
    <scope>NUCLEOTIDE SEQUENCE [LARGE SCALE GENOMIC DNA]</scope>
    <source>
        <strain evidence="1 2">NBS58-1</strain>
    </source>
</reference>